<gene>
    <name evidence="2" type="ORF">GCM10007857_49250</name>
</gene>
<sequence length="347" mass="38157">MNDLRNRVVQLRRFGGPEQLEVVDAPLPEAGPGEVRVRVLASGLEYTDTLIRRHLYPQTASRRPPFVMGYDVVGEIDQLGDRVSEFKLGDRVADMTVLGSNAAYRTLQASHLTPVPAGLDAAEAATLILSWMTAYQLLHRAAKVQPGQRVLVHGAAGAVGQALLVLGGMAGLQLWGGAYGKHAALIRELGATPIDYQREDFTHVLPGGFDVVFDGIGDDGYRRSFAALRRGGLLCAYGYSAGVQDQRRMTTMLMWIARLYLWSWLPGGKRAFFYSINAMRLRHPGWFTEDLKRLFALLASGAIHPRVAERISLDEVVEAHWRLEAGGLEGKLVLCPDLSSPRDQRAA</sequence>
<dbReference type="Proteomes" id="UP001156905">
    <property type="component" value="Unassembled WGS sequence"/>
</dbReference>
<dbReference type="InterPro" id="IPR013154">
    <property type="entry name" value="ADH-like_N"/>
</dbReference>
<dbReference type="Gene3D" id="3.40.50.720">
    <property type="entry name" value="NAD(P)-binding Rossmann-like Domain"/>
    <property type="match status" value="1"/>
</dbReference>
<dbReference type="InterPro" id="IPR051397">
    <property type="entry name" value="Zn-ADH-like_protein"/>
</dbReference>
<feature type="domain" description="Enoyl reductase (ER)" evidence="1">
    <location>
        <begin position="15"/>
        <end position="334"/>
    </location>
</feature>
<dbReference type="CDD" id="cd08273">
    <property type="entry name" value="MDR8"/>
    <property type="match status" value="1"/>
</dbReference>
<accession>A0ABQ6B288</accession>
<evidence type="ECO:0000313" key="3">
    <source>
        <dbReference type="Proteomes" id="UP001156905"/>
    </source>
</evidence>
<dbReference type="InterPro" id="IPR036291">
    <property type="entry name" value="NAD(P)-bd_dom_sf"/>
</dbReference>
<reference evidence="3" key="1">
    <citation type="journal article" date="2019" name="Int. J. Syst. Evol. Microbiol.">
        <title>The Global Catalogue of Microorganisms (GCM) 10K type strain sequencing project: providing services to taxonomists for standard genome sequencing and annotation.</title>
        <authorList>
            <consortium name="The Broad Institute Genomics Platform"/>
            <consortium name="The Broad Institute Genome Sequencing Center for Infectious Disease"/>
            <person name="Wu L."/>
            <person name="Ma J."/>
        </authorList>
    </citation>
    <scope>NUCLEOTIDE SEQUENCE [LARGE SCALE GENOMIC DNA]</scope>
    <source>
        <strain evidence="3">NBRC 102520</strain>
    </source>
</reference>
<evidence type="ECO:0000313" key="2">
    <source>
        <dbReference type="EMBL" id="GLR88213.1"/>
    </source>
</evidence>
<dbReference type="SUPFAM" id="SSF51735">
    <property type="entry name" value="NAD(P)-binding Rossmann-fold domains"/>
    <property type="match status" value="1"/>
</dbReference>
<dbReference type="SUPFAM" id="SSF50129">
    <property type="entry name" value="GroES-like"/>
    <property type="match status" value="1"/>
</dbReference>
<dbReference type="PANTHER" id="PTHR43677:SF4">
    <property type="entry name" value="QUINONE OXIDOREDUCTASE-LIKE PROTEIN 2"/>
    <property type="match status" value="1"/>
</dbReference>
<protein>
    <submittedName>
        <fullName evidence="2">Oxidoreductase</fullName>
    </submittedName>
</protein>
<dbReference type="SMART" id="SM00829">
    <property type="entry name" value="PKS_ER"/>
    <property type="match status" value="1"/>
</dbReference>
<dbReference type="EMBL" id="BSOW01000018">
    <property type="protein sequence ID" value="GLR88213.1"/>
    <property type="molecule type" value="Genomic_DNA"/>
</dbReference>
<dbReference type="PANTHER" id="PTHR43677">
    <property type="entry name" value="SHORT-CHAIN DEHYDROGENASE/REDUCTASE"/>
    <property type="match status" value="1"/>
</dbReference>
<comment type="caution">
    <text evidence="2">The sequence shown here is derived from an EMBL/GenBank/DDBJ whole genome shotgun (WGS) entry which is preliminary data.</text>
</comment>
<name>A0ABQ6B288_9BRAD</name>
<organism evidence="2 3">
    <name type="scientific">Bradyrhizobium iriomotense</name>
    <dbReference type="NCBI Taxonomy" id="441950"/>
    <lineage>
        <taxon>Bacteria</taxon>
        <taxon>Pseudomonadati</taxon>
        <taxon>Pseudomonadota</taxon>
        <taxon>Alphaproteobacteria</taxon>
        <taxon>Hyphomicrobiales</taxon>
        <taxon>Nitrobacteraceae</taxon>
        <taxon>Bradyrhizobium</taxon>
    </lineage>
</organism>
<dbReference type="Gene3D" id="3.90.180.10">
    <property type="entry name" value="Medium-chain alcohol dehydrogenases, catalytic domain"/>
    <property type="match status" value="1"/>
</dbReference>
<proteinExistence type="predicted"/>
<dbReference type="RefSeq" id="WP_284269482.1">
    <property type="nucleotide sequence ID" value="NZ_BSOW01000018.1"/>
</dbReference>
<dbReference type="Pfam" id="PF08240">
    <property type="entry name" value="ADH_N"/>
    <property type="match status" value="1"/>
</dbReference>
<dbReference type="Pfam" id="PF13602">
    <property type="entry name" value="ADH_zinc_N_2"/>
    <property type="match status" value="1"/>
</dbReference>
<evidence type="ECO:0000259" key="1">
    <source>
        <dbReference type="SMART" id="SM00829"/>
    </source>
</evidence>
<dbReference type="InterPro" id="IPR011032">
    <property type="entry name" value="GroES-like_sf"/>
</dbReference>
<keyword evidence="3" id="KW-1185">Reference proteome</keyword>
<dbReference type="InterPro" id="IPR020843">
    <property type="entry name" value="ER"/>
</dbReference>